<dbReference type="Pfam" id="PF01796">
    <property type="entry name" value="OB_ChsH2_C"/>
    <property type="match status" value="1"/>
</dbReference>
<dbReference type="PANTHER" id="PTHR34075:SF5">
    <property type="entry name" value="BLR3430 PROTEIN"/>
    <property type="match status" value="1"/>
</dbReference>
<feature type="domain" description="ChsH2 rubredoxin-like zinc ribbon" evidence="2">
    <location>
        <begin position="20"/>
        <end position="55"/>
    </location>
</feature>
<proteinExistence type="predicted"/>
<reference evidence="3 4" key="1">
    <citation type="submission" date="2020-06" db="EMBL/GenBank/DDBJ databases">
        <title>Schlegella sp. ID0723 isolated from air conditioner.</title>
        <authorList>
            <person name="Kim D.Y."/>
            <person name="Kim D.-U."/>
        </authorList>
    </citation>
    <scope>NUCLEOTIDE SEQUENCE [LARGE SCALE GENOMIC DNA]</scope>
    <source>
        <strain evidence="3 4">ID0723</strain>
    </source>
</reference>
<sequence length="137" mass="15086">MSDVPAKPVPVPDSISRPYWEGANLGEFRFQRCSACGKAQFYARNACRHCHATELHWEKAAGSGRIASFSVIHRAPIASFAGDAPYVLALVDLDEGFRFMCNVLRCDPAQVRIGMAVRVCFESRSGSEQQIPQVEPA</sequence>
<evidence type="ECO:0000313" key="3">
    <source>
        <dbReference type="EMBL" id="NUZ08710.1"/>
    </source>
</evidence>
<evidence type="ECO:0000259" key="2">
    <source>
        <dbReference type="Pfam" id="PF12172"/>
    </source>
</evidence>
<dbReference type="Proteomes" id="UP000529637">
    <property type="component" value="Unassembled WGS sequence"/>
</dbReference>
<dbReference type="RefSeq" id="WP_176071573.1">
    <property type="nucleotide sequence ID" value="NZ_JABWMJ010000016.1"/>
</dbReference>
<dbReference type="PANTHER" id="PTHR34075">
    <property type="entry name" value="BLR3430 PROTEIN"/>
    <property type="match status" value="1"/>
</dbReference>
<dbReference type="InterPro" id="IPR052513">
    <property type="entry name" value="Thioester_dehydratase-like"/>
</dbReference>
<dbReference type="EMBL" id="JABWMJ010000016">
    <property type="protein sequence ID" value="NUZ08710.1"/>
    <property type="molecule type" value="Genomic_DNA"/>
</dbReference>
<gene>
    <name evidence="3" type="ORF">HQN59_23475</name>
</gene>
<evidence type="ECO:0000313" key="4">
    <source>
        <dbReference type="Proteomes" id="UP000529637"/>
    </source>
</evidence>
<protein>
    <submittedName>
        <fullName evidence="3">Zn-ribbon domain-containing OB-fold protein</fullName>
    </submittedName>
</protein>
<dbReference type="InterPro" id="IPR012340">
    <property type="entry name" value="NA-bd_OB-fold"/>
</dbReference>
<dbReference type="InterPro" id="IPR002878">
    <property type="entry name" value="ChsH2_C"/>
</dbReference>
<dbReference type="Pfam" id="PF12172">
    <property type="entry name" value="zf-ChsH2"/>
    <property type="match status" value="1"/>
</dbReference>
<keyword evidence="4" id="KW-1185">Reference proteome</keyword>
<name>A0A7Y6NSV4_9BURK</name>
<dbReference type="AlphaFoldDB" id="A0A7Y6NSV4"/>
<accession>A0A7Y6NSV4</accession>
<comment type="caution">
    <text evidence="3">The sequence shown here is derived from an EMBL/GenBank/DDBJ whole genome shotgun (WGS) entry which is preliminary data.</text>
</comment>
<organism evidence="3 4">
    <name type="scientific">Piscinibacter koreensis</name>
    <dbReference type="NCBI Taxonomy" id="2742824"/>
    <lineage>
        <taxon>Bacteria</taxon>
        <taxon>Pseudomonadati</taxon>
        <taxon>Pseudomonadota</taxon>
        <taxon>Betaproteobacteria</taxon>
        <taxon>Burkholderiales</taxon>
        <taxon>Sphaerotilaceae</taxon>
        <taxon>Piscinibacter</taxon>
    </lineage>
</organism>
<dbReference type="SUPFAM" id="SSF50249">
    <property type="entry name" value="Nucleic acid-binding proteins"/>
    <property type="match status" value="1"/>
</dbReference>
<evidence type="ECO:0000259" key="1">
    <source>
        <dbReference type="Pfam" id="PF01796"/>
    </source>
</evidence>
<dbReference type="Gene3D" id="6.10.30.10">
    <property type="match status" value="1"/>
</dbReference>
<dbReference type="InterPro" id="IPR022002">
    <property type="entry name" value="ChsH2_Znr"/>
</dbReference>
<feature type="domain" description="ChsH2 C-terminal OB-fold" evidence="1">
    <location>
        <begin position="57"/>
        <end position="122"/>
    </location>
</feature>